<organism evidence="2 3">
    <name type="scientific">Umboniibacter marinipuniceus</name>
    <dbReference type="NCBI Taxonomy" id="569599"/>
    <lineage>
        <taxon>Bacteria</taxon>
        <taxon>Pseudomonadati</taxon>
        <taxon>Pseudomonadota</taxon>
        <taxon>Gammaproteobacteria</taxon>
        <taxon>Cellvibrionales</taxon>
        <taxon>Cellvibrionaceae</taxon>
        <taxon>Umboniibacter</taxon>
    </lineage>
</organism>
<dbReference type="InterPro" id="IPR007863">
    <property type="entry name" value="Peptidase_M16_C"/>
</dbReference>
<reference evidence="2 3" key="1">
    <citation type="submission" date="2018-10" db="EMBL/GenBank/DDBJ databases">
        <title>Genomic Encyclopedia of Type Strains, Phase IV (KMG-IV): sequencing the most valuable type-strain genomes for metagenomic binning, comparative biology and taxonomic classification.</title>
        <authorList>
            <person name="Goeker M."/>
        </authorList>
    </citation>
    <scope>NUCLEOTIDE SEQUENCE [LARGE SCALE GENOMIC DNA]</scope>
    <source>
        <strain evidence="2 3">DSM 25080</strain>
    </source>
</reference>
<dbReference type="PANTHER" id="PTHR43016:SF13">
    <property type="entry name" value="PRESEQUENCE PROTEASE, MITOCHONDRIAL"/>
    <property type="match status" value="1"/>
</dbReference>
<dbReference type="Proteomes" id="UP000267187">
    <property type="component" value="Unassembled WGS sequence"/>
</dbReference>
<dbReference type="InterPro" id="IPR013578">
    <property type="entry name" value="Peptidase_M16C_assoc"/>
</dbReference>
<protein>
    <recommendedName>
        <fullName evidence="1">Peptidase M16C associated domain-containing protein</fullName>
    </recommendedName>
</protein>
<dbReference type="SUPFAM" id="SSF63411">
    <property type="entry name" value="LuxS/MPP-like metallohydrolase"/>
    <property type="match status" value="4"/>
</dbReference>
<comment type="caution">
    <text evidence="2">The sequence shown here is derived from an EMBL/GenBank/DDBJ whole genome shotgun (WGS) entry which is preliminary data.</text>
</comment>
<dbReference type="Gene3D" id="3.30.830.10">
    <property type="entry name" value="Metalloenzyme, LuxS/M16 peptidase-like"/>
    <property type="match status" value="4"/>
</dbReference>
<dbReference type="Pfam" id="PF00675">
    <property type="entry name" value="Peptidase_M16"/>
    <property type="match status" value="1"/>
</dbReference>
<evidence type="ECO:0000259" key="1">
    <source>
        <dbReference type="SMART" id="SM01264"/>
    </source>
</evidence>
<gene>
    <name evidence="2" type="ORF">DFR27_1198</name>
</gene>
<dbReference type="InterPro" id="IPR055130">
    <property type="entry name" value="PreP_C"/>
</dbReference>
<dbReference type="Pfam" id="PF08367">
    <property type="entry name" value="M16C_assoc"/>
    <property type="match status" value="1"/>
</dbReference>
<dbReference type="SMART" id="SM01264">
    <property type="entry name" value="M16C_associated"/>
    <property type="match status" value="1"/>
</dbReference>
<dbReference type="OrthoDB" id="9762027at2"/>
<dbReference type="PANTHER" id="PTHR43016">
    <property type="entry name" value="PRESEQUENCE PROTEASE"/>
    <property type="match status" value="1"/>
</dbReference>
<name>A0A3M0AF47_9GAMM</name>
<dbReference type="EMBL" id="REFJ01000002">
    <property type="protein sequence ID" value="RMA81378.1"/>
    <property type="molecule type" value="Genomic_DNA"/>
</dbReference>
<dbReference type="GO" id="GO:0046872">
    <property type="term" value="F:metal ion binding"/>
    <property type="evidence" value="ECO:0007669"/>
    <property type="project" value="InterPro"/>
</dbReference>
<dbReference type="GO" id="GO:0006508">
    <property type="term" value="P:proteolysis"/>
    <property type="evidence" value="ECO:0007669"/>
    <property type="project" value="InterPro"/>
</dbReference>
<dbReference type="FunFam" id="3.30.830.10:FF:000011">
    <property type="entry name" value="Presequence protease, mitochondrial"/>
    <property type="match status" value="1"/>
</dbReference>
<accession>A0A3M0AF47</accession>
<proteinExistence type="predicted"/>
<dbReference type="RefSeq" id="WP_121876521.1">
    <property type="nucleotide sequence ID" value="NZ_REFJ01000002.1"/>
</dbReference>
<sequence>MNHHPAFELVREQHLDSLNITVQEFTHLSTGAQHIHIQADSDENVFLVALRTVPTDSTGVAHILEHTALCGSEKYPVRDPFFMMIRRSLNTFMNAFTSSDWTAYPFASTNTKDFNNLLDVYLDAVFFSRLDELDFLQEGHRLEFEKWDDPSSPLQFKGVVYNEMKGAMSSVPSQLWQSLCKHLHPSNTYHFNSGGDPVEIPDLSYQQLKQFYRTHYHPSNAIFMTFGSLPVSELQQRFEDQALCRFDRLDETIKVDSEKPFTAPLTVNDVYTAENDEDKSHVVVAWLLGESTDPVEALRAQLMASLLYENSASPLQQLLETSALGKSPSPLNGIEDSQKQIIFVAGMEGCEATDRDAIESEILATIQQAISEGFAPERINACIDQLELQQREVGGDGYPYGLQLILTSLGSATHRGDPVAVLDLDRSLNQLREDLKDPNFVGETLQRLFIDNTHRLTLCVEPDTKLAEAQNAAEQTRLDEIAAALSEQEVTAIVEQSQRLQDRQNAEDDPGTLPKVGIADVPASIHEPARLEYQGKSVTAYEYEAGTNGLVYLQAIIALPELTESERQILPFLCNILSELGLGNDDYLHVQNLHTACSGGLHAFTSIRNNAFDEQASSAYLVLSGKGLRRYVNELTTLMQRTLTEVRFDEHERVRDLMSQTRSRKESSVAGNGHAYAMGAASATANGLAAMQFATSGLAGIKATKLLDERLADAAELALFCQELQHLYQKLTAVTPVVAVVGEQQYLAAYREALANFQIASEQQHASEWSLPKVRTVNSSFWAVNAQVNFCALAFPTVTSAHQDAAALTVLGGVLRNGFLHRALREQGGAYGGGANQDNANAVFKFFSYRDPRTQETLDDFYASIEWLIDTELSFDKVEESILGVISSLDKPASPAGEAKQALSQYLHGRSPEHREAFRTNVLNVTAAELKRVATKYLKDTKPSVAIVGPKSSYEGFEDTLEFFSL</sequence>
<dbReference type="AlphaFoldDB" id="A0A3M0AF47"/>
<evidence type="ECO:0000313" key="3">
    <source>
        <dbReference type="Proteomes" id="UP000267187"/>
    </source>
</evidence>
<evidence type="ECO:0000313" key="2">
    <source>
        <dbReference type="EMBL" id="RMA81378.1"/>
    </source>
</evidence>
<feature type="domain" description="Peptidase M16C associated" evidence="1">
    <location>
        <begin position="460"/>
        <end position="707"/>
    </location>
</feature>
<dbReference type="Pfam" id="PF22516">
    <property type="entry name" value="PreP_C"/>
    <property type="match status" value="1"/>
</dbReference>
<dbReference type="Pfam" id="PF05193">
    <property type="entry name" value="Peptidase_M16_C"/>
    <property type="match status" value="1"/>
</dbReference>
<dbReference type="InterPro" id="IPR011249">
    <property type="entry name" value="Metalloenz_LuxS/M16"/>
</dbReference>
<keyword evidence="3" id="KW-1185">Reference proteome</keyword>
<dbReference type="InterPro" id="IPR011765">
    <property type="entry name" value="Pept_M16_N"/>
</dbReference>